<sequence length="677" mass="79306">MNRTKHSLLLLCYLDPQGIATIPENINLKRFSKFNIHVLNFFKHQGPYYKIPAEIDITHYKGIVIHNTISYNLENLRYLDSNLNIHFRDYQGLKILFKQDEQFNTRQVAEYIGHNKFDLIFTCLKESERHKVYPEEIVGNIKFYQMLTGYVTQKMRQFSYPLEGRKIDIGYRGSIQPLIFGQLAYEKRKIGYDVRVLAKQKGLVVDISSRWEDRKKGDEWYNFLGNCKAVLGVESGANIFDLDGSLEKRFLELKSTYQLENENDPEVAERILELLESIGEKIDYNQISPRHFEAVATKTLQILYEGEYSNILKPWVHYVPLKKDYSNFDEVCNFFSSEENRTAIVEQAYQDIILKHDYWIENFAKHFDTAIDKIAENKKLKYTINIRSTKRSKHFLFLDADAFSIKSHFCKIKKKLANFGAIHLLAINNLSNDIDAKQMQDGTLRVTAPHNYDTQTWLEINEKVYCPAQLELARLTLIANAEENLTSQFLKTIDKLNDFHLFVNNFVYVNSTLFSLGCRFQNVSAIIACDFNTLPAGIMLKNLLKIPLIYDIYRQSNPLTDFQYPNNFWNNMEKRLLPSADLIIKDNKISLLELMKLGKVYNRCAASFHYKEYRHSSFKLSLKKLKDSIIIKKESKFINYAKLIWHKFPLSIRTKFGPLIVSQINRILKIEFGNENR</sequence>
<evidence type="ECO:0000313" key="1">
    <source>
        <dbReference type="EMBL" id="AKQ33403.1"/>
    </source>
</evidence>
<organism evidence="2 3">
    <name type="scientific">Candidatus Coxiella mudrowiae</name>
    <dbReference type="NCBI Taxonomy" id="2054173"/>
    <lineage>
        <taxon>Bacteria</taxon>
        <taxon>Pseudomonadati</taxon>
        <taxon>Pseudomonadota</taxon>
        <taxon>Gammaproteobacteria</taxon>
        <taxon>Legionellales</taxon>
        <taxon>Coxiellaceae</taxon>
        <taxon>Coxiella</taxon>
    </lineage>
</organism>
<evidence type="ECO:0000313" key="2">
    <source>
        <dbReference type="EMBL" id="AKQ33490.1"/>
    </source>
</evidence>
<dbReference type="EMBL" id="CP011126">
    <property type="protein sequence ID" value="AKQ33490.1"/>
    <property type="molecule type" value="Genomic_DNA"/>
</dbReference>
<protein>
    <submittedName>
        <fullName evidence="2">Uncharacterized protein</fullName>
    </submittedName>
</protein>
<name>A0ABN4HRZ7_9COXI</name>
<proteinExistence type="predicted"/>
<dbReference type="RefSeq" id="WP_048875059.1">
    <property type="nucleotide sequence ID" value="NZ_CP011126.1"/>
</dbReference>
<reference evidence="2 3" key="1">
    <citation type="journal article" date="2015" name="Genome Biol. Evol.">
        <title>Distinctive Genome Reduction Rates Revealed by Genomic Analyses of Two Coxiella-Like Endosymbionts in Ticks.</title>
        <authorList>
            <person name="Gottlieb Y."/>
            <person name="Lalzar I."/>
            <person name="Klasson L."/>
        </authorList>
    </citation>
    <scope>NUCLEOTIDE SEQUENCE [LARGE SCALE GENOMIC DNA]</scope>
    <source>
        <strain evidence="2 3">CRt</strain>
    </source>
</reference>
<keyword evidence="3" id="KW-1185">Reference proteome</keyword>
<accession>A0ABN4HRZ7</accession>
<gene>
    <name evidence="1" type="ORF">CleRT_04630</name>
    <name evidence="2" type="ORF">CleRT_06070</name>
</gene>
<evidence type="ECO:0000313" key="3">
    <source>
        <dbReference type="Proteomes" id="UP000063965"/>
    </source>
</evidence>
<dbReference type="EMBL" id="CP011126">
    <property type="protein sequence ID" value="AKQ33403.1"/>
    <property type="molecule type" value="Genomic_DNA"/>
</dbReference>
<dbReference type="Proteomes" id="UP000063965">
    <property type="component" value="Chromosome"/>
</dbReference>